<gene>
    <name evidence="2" type="ORF">G9U52_01545</name>
</gene>
<organism evidence="2 3">
    <name type="scientific">Paenibacillus agricola</name>
    <dbReference type="NCBI Taxonomy" id="2716264"/>
    <lineage>
        <taxon>Bacteria</taxon>
        <taxon>Bacillati</taxon>
        <taxon>Bacillota</taxon>
        <taxon>Bacilli</taxon>
        <taxon>Bacillales</taxon>
        <taxon>Paenibacillaceae</taxon>
        <taxon>Paenibacillus</taxon>
    </lineage>
</organism>
<reference evidence="2" key="1">
    <citation type="submission" date="2020-03" db="EMBL/GenBank/DDBJ databases">
        <title>Draft sequencing of Paenibacilllus sp. S3N08.</title>
        <authorList>
            <person name="Kim D.-U."/>
        </authorList>
    </citation>
    <scope>NUCLEOTIDE SEQUENCE</scope>
    <source>
        <strain evidence="2">S3N08</strain>
    </source>
</reference>
<sequence length="324" mass="36985">MKPWKRMLIMGTLLTTTFSAGVFAEDVLQRVDAYLRPDFNVVLDGKPVQLESPALIYGGNSYLPVKELGVLFGATTIFKDSTKTIFINSRINPEQPVVGIDQTIEEFKFKSPYSIKVNYLGAEYPLMLAYVDEGTNNRSNLIYYRLSDVRKMGIDTEGLKQSKEKLTGALYISEPEMKKRLKQMPTPITSGYQRYVIAGEVNANKIKALKEYLDYNASNRISDIQFTNVPIMIEKLETENMYEYLHYQTRTTSKFSISHYISTKLILTKMEEKVDDGSIEGSDGYTINTYGSTDLDDQLEREIIRKEDEARKAKDEEAIQNAKK</sequence>
<accession>A0ABX0J0U6</accession>
<feature type="chain" id="PRO_5045421302" description="Copper amine oxidase-like N-terminal domain-containing protein" evidence="1">
    <location>
        <begin position="25"/>
        <end position="324"/>
    </location>
</feature>
<dbReference type="Proteomes" id="UP001165962">
    <property type="component" value="Unassembled WGS sequence"/>
</dbReference>
<evidence type="ECO:0000313" key="3">
    <source>
        <dbReference type="Proteomes" id="UP001165962"/>
    </source>
</evidence>
<comment type="caution">
    <text evidence="2">The sequence shown here is derived from an EMBL/GenBank/DDBJ whole genome shotgun (WGS) entry which is preliminary data.</text>
</comment>
<name>A0ABX0J0U6_9BACL</name>
<protein>
    <recommendedName>
        <fullName evidence="4">Copper amine oxidase-like N-terminal domain-containing protein</fullName>
    </recommendedName>
</protein>
<feature type="signal peptide" evidence="1">
    <location>
        <begin position="1"/>
        <end position="24"/>
    </location>
</feature>
<keyword evidence="3" id="KW-1185">Reference proteome</keyword>
<evidence type="ECO:0000313" key="2">
    <source>
        <dbReference type="EMBL" id="NHN28512.1"/>
    </source>
</evidence>
<evidence type="ECO:0008006" key="4">
    <source>
        <dbReference type="Google" id="ProtNLM"/>
    </source>
</evidence>
<dbReference type="RefSeq" id="WP_166145147.1">
    <property type="nucleotide sequence ID" value="NZ_JAAOIW010000001.1"/>
</dbReference>
<keyword evidence="1" id="KW-0732">Signal</keyword>
<dbReference type="EMBL" id="JAAOIW010000001">
    <property type="protein sequence ID" value="NHN28512.1"/>
    <property type="molecule type" value="Genomic_DNA"/>
</dbReference>
<evidence type="ECO:0000256" key="1">
    <source>
        <dbReference type="SAM" id="SignalP"/>
    </source>
</evidence>
<proteinExistence type="predicted"/>